<dbReference type="InterPro" id="IPR052336">
    <property type="entry name" value="MlaD_Phospholipid_Transporter"/>
</dbReference>
<dbReference type="KEGG" id="cbaa:SRAA_0282"/>
<protein>
    <submittedName>
        <fullName evidence="2">ABC-type transport system involved in resistance to organic solvents, periplasmic component</fullName>
    </submittedName>
</protein>
<dbReference type="RefSeq" id="WP_045530553.1">
    <property type="nucleotide sequence ID" value="NZ_AP014568.1"/>
</dbReference>
<evidence type="ECO:0000313" key="2">
    <source>
        <dbReference type="EMBL" id="BAO80136.1"/>
    </source>
</evidence>
<dbReference type="OrthoDB" id="9788420at2"/>
<dbReference type="EMBL" id="AP014568">
    <property type="protein sequence ID" value="BAO80136.1"/>
    <property type="molecule type" value="Genomic_DNA"/>
</dbReference>
<keyword evidence="3" id="KW-1185">Reference proteome</keyword>
<name>A0A060NFD7_9BURK</name>
<sequence length="166" mass="17400">MQSSVKDVWVGLFVLLGALALLFLSLQAANLLQISWQPTYQVTARFDNIGGLRAGATVRSAGVPVGRVQAITFNDQTFQADVTLVLEKRYAFPRDSSFQILTSGLLGEQYVGIVPGGADENLADGATITLTQSAIVLENLIGQFLFNRAAEPDAAAGGGEAGAGAQ</sequence>
<organism evidence="2 3">
    <name type="scientific">Serpentinimonas raichei</name>
    <dbReference type="NCBI Taxonomy" id="1458425"/>
    <lineage>
        <taxon>Bacteria</taxon>
        <taxon>Pseudomonadati</taxon>
        <taxon>Pseudomonadota</taxon>
        <taxon>Betaproteobacteria</taxon>
        <taxon>Burkholderiales</taxon>
        <taxon>Comamonadaceae</taxon>
        <taxon>Serpentinimonas</taxon>
    </lineage>
</organism>
<dbReference type="HOGENOM" id="CLU_107027_0_0_4"/>
<dbReference type="InterPro" id="IPR003399">
    <property type="entry name" value="Mce/MlaD"/>
</dbReference>
<dbReference type="GO" id="GO:0005548">
    <property type="term" value="F:phospholipid transporter activity"/>
    <property type="evidence" value="ECO:0007669"/>
    <property type="project" value="TreeGrafter"/>
</dbReference>
<dbReference type="NCBIfam" id="TIGR04430">
    <property type="entry name" value="OM_asym_MlaD"/>
    <property type="match status" value="1"/>
</dbReference>
<dbReference type="STRING" id="1458425.SRAA_0282"/>
<dbReference type="GO" id="GO:0005543">
    <property type="term" value="F:phospholipid binding"/>
    <property type="evidence" value="ECO:0007669"/>
    <property type="project" value="TreeGrafter"/>
</dbReference>
<evidence type="ECO:0000313" key="3">
    <source>
        <dbReference type="Proteomes" id="UP000067461"/>
    </source>
</evidence>
<dbReference type="PANTHER" id="PTHR33371:SF4">
    <property type="entry name" value="INTERMEMBRANE PHOSPHOLIPID TRANSPORT SYSTEM BINDING PROTEIN MLAD"/>
    <property type="match status" value="1"/>
</dbReference>
<accession>A0A060NFD7</accession>
<evidence type="ECO:0000259" key="1">
    <source>
        <dbReference type="Pfam" id="PF02470"/>
    </source>
</evidence>
<gene>
    <name evidence="2" type="ORF">SRAA_0282</name>
</gene>
<dbReference type="AlphaFoldDB" id="A0A060NFD7"/>
<dbReference type="PANTHER" id="PTHR33371">
    <property type="entry name" value="INTERMEMBRANE PHOSPHOLIPID TRANSPORT SYSTEM BINDING PROTEIN MLAD-RELATED"/>
    <property type="match status" value="1"/>
</dbReference>
<proteinExistence type="predicted"/>
<reference evidence="2 3" key="1">
    <citation type="journal article" date="2014" name="Nat. Commun.">
        <title>Physiological and genomic features of highly alkaliphilic hydrogen-utilizing Betaproteobacteria from a continental serpentinizing site.</title>
        <authorList>
            <person name="Suzuki S."/>
            <person name="Kuenen J.G."/>
            <person name="Schipper K."/>
            <person name="van der Velde S."/>
            <person name="Ishii S."/>
            <person name="Wu A."/>
            <person name="Sorokin D.Y."/>
            <person name="Tenney A."/>
            <person name="Meng X.Y."/>
            <person name="Morrill P.L."/>
            <person name="Kamagata Y."/>
            <person name="Muyzer G."/>
            <person name="Nealson K.H."/>
        </authorList>
    </citation>
    <scope>NUCLEOTIDE SEQUENCE [LARGE SCALE GENOMIC DNA]</scope>
    <source>
        <strain evidence="2 3">A1</strain>
    </source>
</reference>
<dbReference type="Pfam" id="PF02470">
    <property type="entry name" value="MlaD"/>
    <property type="match status" value="1"/>
</dbReference>
<dbReference type="InterPro" id="IPR030970">
    <property type="entry name" value="ABC_MlaD"/>
</dbReference>
<dbReference type="Proteomes" id="UP000067461">
    <property type="component" value="Chromosome"/>
</dbReference>
<feature type="domain" description="Mce/MlaD" evidence="1">
    <location>
        <begin position="38"/>
        <end position="116"/>
    </location>
</feature>